<feature type="domain" description="FtsX extracellular" evidence="15">
    <location>
        <begin position="67"/>
        <end position="158"/>
    </location>
</feature>
<evidence type="ECO:0000256" key="3">
    <source>
        <dbReference type="ARBA" id="ARBA00011160"/>
    </source>
</evidence>
<comment type="caution">
    <text evidence="16">The sequence shown here is derived from an EMBL/GenBank/DDBJ whole genome shotgun (WGS) entry which is preliminary data.</text>
</comment>
<dbReference type="InterPro" id="IPR003838">
    <property type="entry name" value="ABC3_permease_C"/>
</dbReference>
<dbReference type="InterPro" id="IPR047590">
    <property type="entry name" value="FtsX_proteobact-type"/>
</dbReference>
<dbReference type="GO" id="GO:0032153">
    <property type="term" value="C:cell division site"/>
    <property type="evidence" value="ECO:0007669"/>
    <property type="project" value="TreeGrafter"/>
</dbReference>
<dbReference type="InterPro" id="IPR004513">
    <property type="entry name" value="FtsX"/>
</dbReference>
<keyword evidence="7 12" id="KW-0132">Cell division</keyword>
<evidence type="ECO:0000256" key="2">
    <source>
        <dbReference type="ARBA" id="ARBA00007379"/>
    </source>
</evidence>
<keyword evidence="17" id="KW-1185">Reference proteome</keyword>
<evidence type="ECO:0000256" key="1">
    <source>
        <dbReference type="ARBA" id="ARBA00004429"/>
    </source>
</evidence>
<name>A0A0W0ZHR2_9GAMM</name>
<sequence>MLKRAQAILSYHLQAAIQSLNSLCRKPLATMMTSIVIAIALALPALFWVFSDNVAKLTANWQRGGHISLYLKPGLSEAEQQLVLQKVRATDGVAQVTLKSSADGLSELTQQEGMQDIMRYLPENPLPALIDVVPALIIDSPAKLDMLARQLQSVSHVENAKVDMEWISRLHALLGFAAKFADALLALLAMAVIMIVGTTLRLALHSRQEEIQVLKLIGAKDPFILRPFLYSGVWYGALGAIFAIFMVNIFIFSLGAAVNQLAVAYQMHYPLTGLSMRQILLLVLFAIILGWMGARLSVKRQLASIEPQL</sequence>
<dbReference type="RefSeq" id="WP_058510585.1">
    <property type="nucleotide sequence ID" value="NZ_DAIOMV010000007.1"/>
</dbReference>
<keyword evidence="5 12" id="KW-1003">Cell membrane</keyword>
<evidence type="ECO:0000259" key="14">
    <source>
        <dbReference type="Pfam" id="PF02687"/>
    </source>
</evidence>
<evidence type="ECO:0000256" key="10">
    <source>
        <dbReference type="ARBA" id="ARBA00023136"/>
    </source>
</evidence>
<evidence type="ECO:0000256" key="11">
    <source>
        <dbReference type="ARBA" id="ARBA00023306"/>
    </source>
</evidence>
<dbReference type="GO" id="GO:0051301">
    <property type="term" value="P:cell division"/>
    <property type="evidence" value="ECO:0007669"/>
    <property type="project" value="UniProtKB-KW"/>
</dbReference>
<evidence type="ECO:0000256" key="9">
    <source>
        <dbReference type="ARBA" id="ARBA00022989"/>
    </source>
</evidence>
<evidence type="ECO:0000256" key="12">
    <source>
        <dbReference type="PIRNR" id="PIRNR003097"/>
    </source>
</evidence>
<reference evidence="16 17" key="1">
    <citation type="submission" date="2015-11" db="EMBL/GenBank/DDBJ databases">
        <title>Genomic analysis of 38 Legionella species identifies large and diverse effector repertoires.</title>
        <authorList>
            <person name="Burstein D."/>
            <person name="Amaro F."/>
            <person name="Zusman T."/>
            <person name="Lifshitz Z."/>
            <person name="Cohen O."/>
            <person name="Gilbert J.A."/>
            <person name="Pupko T."/>
            <person name="Shuman H.A."/>
            <person name="Segal G."/>
        </authorList>
    </citation>
    <scope>NUCLEOTIDE SEQUENCE [LARGE SCALE GENOMIC DNA]</scope>
    <source>
        <strain evidence="16 17">IMVS3376</strain>
    </source>
</reference>
<evidence type="ECO:0000256" key="7">
    <source>
        <dbReference type="ARBA" id="ARBA00022618"/>
    </source>
</evidence>
<dbReference type="PIRSF" id="PIRSF003097">
    <property type="entry name" value="FtsX"/>
    <property type="match status" value="1"/>
</dbReference>
<dbReference type="PANTHER" id="PTHR47755:SF1">
    <property type="entry name" value="CELL DIVISION PROTEIN FTSX"/>
    <property type="match status" value="1"/>
</dbReference>
<evidence type="ECO:0000256" key="4">
    <source>
        <dbReference type="ARBA" id="ARBA00021907"/>
    </source>
</evidence>
<dbReference type="InterPro" id="IPR040690">
    <property type="entry name" value="FtsX_ECD"/>
</dbReference>
<evidence type="ECO:0000313" key="16">
    <source>
        <dbReference type="EMBL" id="KTD68500.1"/>
    </source>
</evidence>
<feature type="domain" description="ABC3 transporter permease C-terminal" evidence="14">
    <location>
        <begin position="184"/>
        <end position="298"/>
    </location>
</feature>
<protein>
    <recommendedName>
        <fullName evidence="4 12">Cell division protein FtsX</fullName>
    </recommendedName>
</protein>
<evidence type="ECO:0000256" key="5">
    <source>
        <dbReference type="ARBA" id="ARBA00022475"/>
    </source>
</evidence>
<dbReference type="EMBL" id="LNYY01000019">
    <property type="protein sequence ID" value="KTD68500.1"/>
    <property type="molecule type" value="Genomic_DNA"/>
</dbReference>
<feature type="transmembrane region" description="Helical" evidence="13">
    <location>
        <begin position="233"/>
        <end position="258"/>
    </location>
</feature>
<keyword evidence="6 12" id="KW-0997">Cell inner membrane</keyword>
<keyword evidence="8 13" id="KW-0812">Transmembrane</keyword>
<keyword evidence="11 12" id="KW-0131">Cell cycle</keyword>
<evidence type="ECO:0000259" key="15">
    <source>
        <dbReference type="Pfam" id="PF18075"/>
    </source>
</evidence>
<dbReference type="NCBIfam" id="TIGR00439">
    <property type="entry name" value="FtsX_Gneg"/>
    <property type="match status" value="1"/>
</dbReference>
<dbReference type="Pfam" id="PF02687">
    <property type="entry name" value="FtsX"/>
    <property type="match status" value="1"/>
</dbReference>
<dbReference type="PATRIC" id="fig|947033.5.peg.1757"/>
<proteinExistence type="inferred from homology"/>
<comment type="function">
    <text evidence="12">Part of the ABC transporter FtsEX involved in cellular division.</text>
</comment>
<dbReference type="Gene3D" id="3.30.70.3040">
    <property type="match status" value="1"/>
</dbReference>
<comment type="similarity">
    <text evidence="2 12">Belongs to the ABC-4 integral membrane protein family. FtsX subfamily.</text>
</comment>
<evidence type="ECO:0000256" key="13">
    <source>
        <dbReference type="SAM" id="Phobius"/>
    </source>
</evidence>
<dbReference type="OrthoDB" id="9813411at2"/>
<evidence type="ECO:0000313" key="17">
    <source>
        <dbReference type="Proteomes" id="UP000054926"/>
    </source>
</evidence>
<keyword evidence="9 13" id="KW-1133">Transmembrane helix</keyword>
<organism evidence="16 17">
    <name type="scientific">Legionella steelei</name>
    <dbReference type="NCBI Taxonomy" id="947033"/>
    <lineage>
        <taxon>Bacteria</taxon>
        <taxon>Pseudomonadati</taxon>
        <taxon>Pseudomonadota</taxon>
        <taxon>Gammaproteobacteria</taxon>
        <taxon>Legionellales</taxon>
        <taxon>Legionellaceae</taxon>
        <taxon>Legionella</taxon>
    </lineage>
</organism>
<dbReference type="AlphaFoldDB" id="A0A0W0ZHR2"/>
<comment type="subunit">
    <text evidence="3">Forms a membrane-associated complex with FtsE.</text>
</comment>
<evidence type="ECO:0000256" key="6">
    <source>
        <dbReference type="ARBA" id="ARBA00022519"/>
    </source>
</evidence>
<keyword evidence="10 12" id="KW-0472">Membrane</keyword>
<gene>
    <name evidence="16" type="primary">ftsX</name>
    <name evidence="16" type="ORF">Lste_1658</name>
</gene>
<dbReference type="STRING" id="947033.Lste_1658"/>
<feature type="transmembrane region" description="Helical" evidence="13">
    <location>
        <begin position="278"/>
        <end position="298"/>
    </location>
</feature>
<dbReference type="Proteomes" id="UP000054926">
    <property type="component" value="Unassembled WGS sequence"/>
</dbReference>
<feature type="transmembrane region" description="Helical" evidence="13">
    <location>
        <begin position="28"/>
        <end position="50"/>
    </location>
</feature>
<comment type="subcellular location">
    <subcellularLocation>
        <location evidence="1">Cell inner membrane</location>
        <topology evidence="1">Multi-pass membrane protein</topology>
    </subcellularLocation>
</comment>
<dbReference type="Pfam" id="PF18075">
    <property type="entry name" value="FtsX_ECD"/>
    <property type="match status" value="1"/>
</dbReference>
<dbReference type="GO" id="GO:0005886">
    <property type="term" value="C:plasma membrane"/>
    <property type="evidence" value="ECO:0007669"/>
    <property type="project" value="UniProtKB-SubCell"/>
</dbReference>
<dbReference type="PANTHER" id="PTHR47755">
    <property type="entry name" value="CELL DIVISION PROTEIN FTSX"/>
    <property type="match status" value="1"/>
</dbReference>
<feature type="transmembrane region" description="Helical" evidence="13">
    <location>
        <begin position="183"/>
        <end position="204"/>
    </location>
</feature>
<accession>A0A0W0ZHR2</accession>
<evidence type="ECO:0000256" key="8">
    <source>
        <dbReference type="ARBA" id="ARBA00022692"/>
    </source>
</evidence>